<dbReference type="EMBL" id="MCFD01000012">
    <property type="protein sequence ID" value="ORX67610.1"/>
    <property type="molecule type" value="Genomic_DNA"/>
</dbReference>
<name>A0A1Y1W250_9FUNG</name>
<reference evidence="2 3" key="1">
    <citation type="submission" date="2016-07" db="EMBL/GenBank/DDBJ databases">
        <title>Pervasive Adenine N6-methylation of Active Genes in Fungi.</title>
        <authorList>
            <consortium name="DOE Joint Genome Institute"/>
            <person name="Mondo S.J."/>
            <person name="Dannebaum R.O."/>
            <person name="Kuo R.C."/>
            <person name="Labutti K."/>
            <person name="Haridas S."/>
            <person name="Kuo A."/>
            <person name="Salamov A."/>
            <person name="Ahrendt S.R."/>
            <person name="Lipzen A."/>
            <person name="Sullivan W."/>
            <person name="Andreopoulos W.B."/>
            <person name="Clum A."/>
            <person name="Lindquist E."/>
            <person name="Daum C."/>
            <person name="Ramamoorthy G.K."/>
            <person name="Gryganskyi A."/>
            <person name="Culley D."/>
            <person name="Magnuson J.K."/>
            <person name="James T.Y."/>
            <person name="O'Malley M.A."/>
            <person name="Stajich J.E."/>
            <person name="Spatafora J.W."/>
            <person name="Visel A."/>
            <person name="Grigoriev I.V."/>
        </authorList>
    </citation>
    <scope>NUCLEOTIDE SEQUENCE [LARGE SCALE GENOMIC DNA]</scope>
    <source>
        <strain evidence="2 3">ATCC 12442</strain>
    </source>
</reference>
<protein>
    <submittedName>
        <fullName evidence="2">Uncharacterized protein</fullName>
    </submittedName>
</protein>
<dbReference type="RefSeq" id="XP_040741497.1">
    <property type="nucleotide sequence ID" value="XM_040888287.1"/>
</dbReference>
<evidence type="ECO:0000313" key="3">
    <source>
        <dbReference type="Proteomes" id="UP000193922"/>
    </source>
</evidence>
<comment type="caution">
    <text evidence="2">The sequence shown here is derived from an EMBL/GenBank/DDBJ whole genome shotgun (WGS) entry which is preliminary data.</text>
</comment>
<feature type="compositionally biased region" description="Basic and acidic residues" evidence="1">
    <location>
        <begin position="61"/>
        <end position="71"/>
    </location>
</feature>
<gene>
    <name evidence="2" type="ORF">DL89DRAFT_269393</name>
</gene>
<proteinExistence type="predicted"/>
<evidence type="ECO:0000313" key="2">
    <source>
        <dbReference type="EMBL" id="ORX67610.1"/>
    </source>
</evidence>
<dbReference type="Proteomes" id="UP000193922">
    <property type="component" value="Unassembled WGS sequence"/>
</dbReference>
<dbReference type="GeneID" id="63804935"/>
<evidence type="ECO:0000256" key="1">
    <source>
        <dbReference type="SAM" id="MobiDB-lite"/>
    </source>
</evidence>
<keyword evidence="3" id="KW-1185">Reference proteome</keyword>
<accession>A0A1Y1W250</accession>
<sequence length="71" mass="7630">MLSCPGGLDKGHASIFPRTANIALSDGMQKEPDNCSSGGGGVSEHVWPMQPVSGLMNQRTFRMERRGKLAQ</sequence>
<dbReference type="AlphaFoldDB" id="A0A1Y1W250"/>
<feature type="region of interest" description="Disordered" evidence="1">
    <location>
        <begin position="25"/>
        <end position="71"/>
    </location>
</feature>
<organism evidence="2 3">
    <name type="scientific">Linderina pennispora</name>
    <dbReference type="NCBI Taxonomy" id="61395"/>
    <lineage>
        <taxon>Eukaryota</taxon>
        <taxon>Fungi</taxon>
        <taxon>Fungi incertae sedis</taxon>
        <taxon>Zoopagomycota</taxon>
        <taxon>Kickxellomycotina</taxon>
        <taxon>Kickxellomycetes</taxon>
        <taxon>Kickxellales</taxon>
        <taxon>Kickxellaceae</taxon>
        <taxon>Linderina</taxon>
    </lineage>
</organism>